<organism evidence="3 4">
    <name type="scientific">Methanothermus fervidus (strain ATCC 43054 / DSM 2088 / JCM 10308 / V24 S)</name>
    <dbReference type="NCBI Taxonomy" id="523846"/>
    <lineage>
        <taxon>Archaea</taxon>
        <taxon>Methanobacteriati</taxon>
        <taxon>Methanobacteriota</taxon>
        <taxon>Methanomada group</taxon>
        <taxon>Methanobacteria</taxon>
        <taxon>Methanobacteriales</taxon>
        <taxon>Methanothermaceae</taxon>
        <taxon>Methanothermus</taxon>
    </lineage>
</organism>
<dbReference type="HOGENOM" id="CLU_009583_2_5_2"/>
<dbReference type="InterPro" id="IPR028098">
    <property type="entry name" value="Glyco_trans_4-like_N"/>
</dbReference>
<dbReference type="PANTHER" id="PTHR45947">
    <property type="entry name" value="SULFOQUINOVOSYL TRANSFERASE SQD2"/>
    <property type="match status" value="1"/>
</dbReference>
<proteinExistence type="predicted"/>
<dbReference type="GO" id="GO:0016757">
    <property type="term" value="F:glycosyltransferase activity"/>
    <property type="evidence" value="ECO:0007669"/>
    <property type="project" value="InterPro"/>
</dbReference>
<dbReference type="STRING" id="523846.Mfer_0683"/>
<evidence type="ECO:0000259" key="2">
    <source>
        <dbReference type="Pfam" id="PF13439"/>
    </source>
</evidence>
<dbReference type="Proteomes" id="UP000002315">
    <property type="component" value="Chromosome"/>
</dbReference>
<dbReference type="InterPro" id="IPR050194">
    <property type="entry name" value="Glycosyltransferase_grp1"/>
</dbReference>
<protein>
    <submittedName>
        <fullName evidence="3">Glycosyl transferase group 1</fullName>
    </submittedName>
</protein>
<dbReference type="KEGG" id="mfv:Mfer_0683"/>
<evidence type="ECO:0000259" key="1">
    <source>
        <dbReference type="Pfam" id="PF00534"/>
    </source>
</evidence>
<name>E3GYV0_METFV</name>
<keyword evidence="4" id="KW-1185">Reference proteome</keyword>
<dbReference type="EMBL" id="CP002278">
    <property type="protein sequence ID" value="ADP77482.1"/>
    <property type="molecule type" value="Genomic_DNA"/>
</dbReference>
<dbReference type="Gene3D" id="3.40.50.2000">
    <property type="entry name" value="Glycogen Phosphorylase B"/>
    <property type="match status" value="2"/>
</dbReference>
<dbReference type="SUPFAM" id="SSF53756">
    <property type="entry name" value="UDP-Glycosyltransferase/glycogen phosphorylase"/>
    <property type="match status" value="1"/>
</dbReference>
<dbReference type="CAZy" id="GT4">
    <property type="family name" value="Glycosyltransferase Family 4"/>
</dbReference>
<dbReference type="AlphaFoldDB" id="E3GYV0"/>
<dbReference type="OrthoDB" id="132546at2157"/>
<dbReference type="CDD" id="cd03801">
    <property type="entry name" value="GT4_PimA-like"/>
    <property type="match status" value="1"/>
</dbReference>
<gene>
    <name evidence="3" type="ordered locus">Mfer_0683</name>
</gene>
<reference evidence="3 4" key="1">
    <citation type="journal article" date="2010" name="Stand. Genomic Sci.">
        <title>Complete genome sequence of Methanothermus fervidus type strain (V24S).</title>
        <authorList>
            <person name="Anderson I."/>
            <person name="Djao O.D."/>
            <person name="Misra M."/>
            <person name="Chertkov O."/>
            <person name="Nolan M."/>
            <person name="Lucas S."/>
            <person name="Lapidus A."/>
            <person name="Del Rio T.G."/>
            <person name="Tice H."/>
            <person name="Cheng J.F."/>
            <person name="Tapia R."/>
            <person name="Han C."/>
            <person name="Goodwin L."/>
            <person name="Pitluck S."/>
            <person name="Liolios K."/>
            <person name="Ivanova N."/>
            <person name="Mavromatis K."/>
            <person name="Mikhailova N."/>
            <person name="Pati A."/>
            <person name="Brambilla E."/>
            <person name="Chen A."/>
            <person name="Palaniappan K."/>
            <person name="Land M."/>
            <person name="Hauser L."/>
            <person name="Chang Y.J."/>
            <person name="Jeffries C.D."/>
            <person name="Sikorski J."/>
            <person name="Spring S."/>
            <person name="Rohde M."/>
            <person name="Eichinger K."/>
            <person name="Huber H."/>
            <person name="Wirth R."/>
            <person name="Goker M."/>
            <person name="Detter J.C."/>
            <person name="Woyke T."/>
            <person name="Bristow J."/>
            <person name="Eisen J.A."/>
            <person name="Markowitz V."/>
            <person name="Hugenholtz P."/>
            <person name="Klenk H.P."/>
            <person name="Kyrpides N.C."/>
        </authorList>
    </citation>
    <scope>NUCLEOTIDE SEQUENCE [LARGE SCALE GENOMIC DNA]</scope>
    <source>
        <strain evidence="4">ATCC 43054 / DSM 2088 / JCM 10308 / V24 S</strain>
    </source>
</reference>
<keyword evidence="3" id="KW-0808">Transferase</keyword>
<dbReference type="Pfam" id="PF00534">
    <property type="entry name" value="Glycos_transf_1"/>
    <property type="match status" value="1"/>
</dbReference>
<dbReference type="InterPro" id="IPR001296">
    <property type="entry name" value="Glyco_trans_1"/>
</dbReference>
<evidence type="ECO:0000313" key="3">
    <source>
        <dbReference type="EMBL" id="ADP77482.1"/>
    </source>
</evidence>
<evidence type="ECO:0000313" key="4">
    <source>
        <dbReference type="Proteomes" id="UP000002315"/>
    </source>
</evidence>
<dbReference type="PANTHER" id="PTHR45947:SF3">
    <property type="entry name" value="SULFOQUINOVOSYL TRANSFERASE SQD2"/>
    <property type="match status" value="1"/>
</dbReference>
<sequence length="362" mass="39964">MKICLIGQYPPHVGGVASHVHFLSNMLKNKGHEVFVITYPHKNLKSNNVKQAPTINIKGLRGLIFTLTATIMALYLIVKEDIDIIHSHYLLPPGLVGYLASKITGKPHYVTVHGSDALILSSNRFLRILIKMILQDAENVLVVSKTLKNKILEIIEDEKKVVITGNAVDLKTFNPNIKTTFKDELKIKKPIILFVGNLVPQKGLQYLLKAKKLVKTPSTLVIVGDGPCLNQLKKMVKEEKIKDVVFTGVRHDINNVMAAADLVVLPSISESFGLALLEAMACGKPVVATKVGGIKEIVTEDVGLLVNPRDPKALANAIDYILKNEKKKKEMGKNARKIAIKYSKIYVPYLGEKDEKGSNGRN</sequence>
<feature type="domain" description="Glycosyl transferase family 1" evidence="1">
    <location>
        <begin position="182"/>
        <end position="337"/>
    </location>
</feature>
<feature type="domain" description="Glycosyltransferase subfamily 4-like N-terminal" evidence="2">
    <location>
        <begin position="13"/>
        <end position="171"/>
    </location>
</feature>
<dbReference type="Pfam" id="PF13439">
    <property type="entry name" value="Glyco_transf_4"/>
    <property type="match status" value="1"/>
</dbReference>
<accession>E3GYV0</accession>